<name>A0A0R2D1M4_9LACO</name>
<comment type="caution">
    <text evidence="1">The sequence shown here is derived from an EMBL/GenBank/DDBJ whole genome shotgun (WGS) entry which is preliminary data.</text>
</comment>
<dbReference type="Gene3D" id="6.10.250.3110">
    <property type="match status" value="1"/>
</dbReference>
<dbReference type="EMBL" id="AYZR01000008">
    <property type="protein sequence ID" value="KRM93964.1"/>
    <property type="molecule type" value="Genomic_DNA"/>
</dbReference>
<sequence>MKFLTKVSLAAVAGAGYYLFKTKQTPTEALTNIKAEINHKKVALQEFKEARQKLNESLANFKSEMGTVDVVSNQFQRELDEFMFIIQPHIDELNKYIDKLNNQTR</sequence>
<dbReference type="STRING" id="1423802.FC56_GL000685"/>
<organism evidence="1 2">
    <name type="scientific">Lentilactobacillus senioris DSM 24302 = JCM 17472</name>
    <dbReference type="NCBI Taxonomy" id="1423802"/>
    <lineage>
        <taxon>Bacteria</taxon>
        <taxon>Bacillati</taxon>
        <taxon>Bacillota</taxon>
        <taxon>Bacilli</taxon>
        <taxon>Lactobacillales</taxon>
        <taxon>Lactobacillaceae</taxon>
        <taxon>Lentilactobacillus</taxon>
    </lineage>
</organism>
<evidence type="ECO:0000313" key="2">
    <source>
        <dbReference type="Proteomes" id="UP000051256"/>
    </source>
</evidence>
<proteinExistence type="predicted"/>
<dbReference type="PATRIC" id="fig|1423802.4.peg.696"/>
<dbReference type="AlphaFoldDB" id="A0A0R2D1M4"/>
<dbReference type="RefSeq" id="WP_054669953.1">
    <property type="nucleotide sequence ID" value="NZ_AYZR01000008.1"/>
</dbReference>
<dbReference type="Proteomes" id="UP000051256">
    <property type="component" value="Unassembled WGS sequence"/>
</dbReference>
<gene>
    <name evidence="1" type="ORF">FC56_GL000685</name>
</gene>
<evidence type="ECO:0000313" key="1">
    <source>
        <dbReference type="EMBL" id="KRM93964.1"/>
    </source>
</evidence>
<protein>
    <submittedName>
        <fullName evidence="1">Uncharacterized protein</fullName>
    </submittedName>
</protein>
<keyword evidence="2" id="KW-1185">Reference proteome</keyword>
<reference evidence="1 2" key="1">
    <citation type="journal article" date="2015" name="Genome Announc.">
        <title>Expanding the biotechnology potential of lactobacilli through comparative genomics of 213 strains and associated genera.</title>
        <authorList>
            <person name="Sun Z."/>
            <person name="Harris H.M."/>
            <person name="McCann A."/>
            <person name="Guo C."/>
            <person name="Argimon S."/>
            <person name="Zhang W."/>
            <person name="Yang X."/>
            <person name="Jeffery I.B."/>
            <person name="Cooney J.C."/>
            <person name="Kagawa T.F."/>
            <person name="Liu W."/>
            <person name="Song Y."/>
            <person name="Salvetti E."/>
            <person name="Wrobel A."/>
            <person name="Rasinkangas P."/>
            <person name="Parkhill J."/>
            <person name="Rea M.C."/>
            <person name="O'Sullivan O."/>
            <person name="Ritari J."/>
            <person name="Douillard F.P."/>
            <person name="Paul Ross R."/>
            <person name="Yang R."/>
            <person name="Briner A.E."/>
            <person name="Felis G.E."/>
            <person name="de Vos W.M."/>
            <person name="Barrangou R."/>
            <person name="Klaenhammer T.R."/>
            <person name="Caufield P.W."/>
            <person name="Cui Y."/>
            <person name="Zhang H."/>
            <person name="O'Toole P.W."/>
        </authorList>
    </citation>
    <scope>NUCLEOTIDE SEQUENCE [LARGE SCALE GENOMIC DNA]</scope>
    <source>
        <strain evidence="1 2">DSM 24302</strain>
    </source>
</reference>
<accession>A0A0R2D1M4</accession>